<feature type="signal peptide" evidence="2">
    <location>
        <begin position="1"/>
        <end position="19"/>
    </location>
</feature>
<reference evidence="4" key="1">
    <citation type="journal article" date="2019" name="Int. J. Syst. Evol. Microbiol.">
        <title>The Global Catalogue of Microorganisms (GCM) 10K type strain sequencing project: providing services to taxonomists for standard genome sequencing and annotation.</title>
        <authorList>
            <consortium name="The Broad Institute Genomics Platform"/>
            <consortium name="The Broad Institute Genome Sequencing Center for Infectious Disease"/>
            <person name="Wu L."/>
            <person name="Ma J."/>
        </authorList>
    </citation>
    <scope>NUCLEOTIDE SEQUENCE [LARGE SCALE GENOMIC DNA]</scope>
    <source>
        <strain evidence="4">ZS-35-S2</strain>
    </source>
</reference>
<name>A0ABW1KE59_9ACTN</name>
<evidence type="ECO:0000256" key="2">
    <source>
        <dbReference type="SAM" id="SignalP"/>
    </source>
</evidence>
<feature type="region of interest" description="Disordered" evidence="1">
    <location>
        <begin position="28"/>
        <end position="68"/>
    </location>
</feature>
<proteinExistence type="predicted"/>
<gene>
    <name evidence="3" type="ORF">ACFP2T_25350</name>
</gene>
<evidence type="ECO:0000313" key="3">
    <source>
        <dbReference type="EMBL" id="MFC6019522.1"/>
    </source>
</evidence>
<sequence length="175" mass="17499">MPRRLLAIFALLTVAVPVAGCGADNPTAADPSAAGSAPSSAEPTTGTGPARPGGPAATCPPTTSATPLSELQGVADAGNSLWALLFPRGRAGLNSGEEEKIVWRMTGSGALRIQATGPDGATIEPATDPIPHQSSSWSRPGDEWGTTWNFPTAGCWTVQASRAGGATGTLALPVG</sequence>
<dbReference type="RefSeq" id="WP_377425547.1">
    <property type="nucleotide sequence ID" value="NZ_JBHSPR010000020.1"/>
</dbReference>
<comment type="caution">
    <text evidence="3">The sequence shown here is derived from an EMBL/GenBank/DDBJ whole genome shotgun (WGS) entry which is preliminary data.</text>
</comment>
<dbReference type="Proteomes" id="UP001596203">
    <property type="component" value="Unassembled WGS sequence"/>
</dbReference>
<keyword evidence="2" id="KW-0732">Signal</keyword>
<organism evidence="3 4">
    <name type="scientific">Plantactinospora solaniradicis</name>
    <dbReference type="NCBI Taxonomy" id="1723736"/>
    <lineage>
        <taxon>Bacteria</taxon>
        <taxon>Bacillati</taxon>
        <taxon>Actinomycetota</taxon>
        <taxon>Actinomycetes</taxon>
        <taxon>Micromonosporales</taxon>
        <taxon>Micromonosporaceae</taxon>
        <taxon>Plantactinospora</taxon>
    </lineage>
</organism>
<evidence type="ECO:0000313" key="4">
    <source>
        <dbReference type="Proteomes" id="UP001596203"/>
    </source>
</evidence>
<keyword evidence="4" id="KW-1185">Reference proteome</keyword>
<protein>
    <submittedName>
        <fullName evidence="3">Uncharacterized protein</fullName>
    </submittedName>
</protein>
<accession>A0ABW1KE59</accession>
<feature type="compositionally biased region" description="Low complexity" evidence="1">
    <location>
        <begin position="28"/>
        <end position="67"/>
    </location>
</feature>
<evidence type="ECO:0000256" key="1">
    <source>
        <dbReference type="SAM" id="MobiDB-lite"/>
    </source>
</evidence>
<feature type="chain" id="PRO_5046989999" evidence="2">
    <location>
        <begin position="20"/>
        <end position="175"/>
    </location>
</feature>
<dbReference type="EMBL" id="JBHSPR010000020">
    <property type="protein sequence ID" value="MFC6019522.1"/>
    <property type="molecule type" value="Genomic_DNA"/>
</dbReference>